<keyword evidence="1" id="KW-1133">Transmembrane helix</keyword>
<dbReference type="GO" id="GO:0016757">
    <property type="term" value="F:glycosyltransferase activity"/>
    <property type="evidence" value="ECO:0007669"/>
    <property type="project" value="UniProtKB-KW"/>
</dbReference>
<feature type="transmembrane region" description="Helical" evidence="1">
    <location>
        <begin position="491"/>
        <end position="509"/>
    </location>
</feature>
<keyword evidence="3" id="KW-1185">Reference proteome</keyword>
<dbReference type="RefSeq" id="WP_283345040.1">
    <property type="nucleotide sequence ID" value="NZ_JASHIF010000010.1"/>
</dbReference>
<feature type="transmembrane region" description="Helical" evidence="1">
    <location>
        <begin position="36"/>
        <end position="60"/>
    </location>
</feature>
<feature type="transmembrane region" description="Helical" evidence="1">
    <location>
        <begin position="305"/>
        <end position="324"/>
    </location>
</feature>
<feature type="transmembrane region" description="Helical" evidence="1">
    <location>
        <begin position="107"/>
        <end position="128"/>
    </location>
</feature>
<evidence type="ECO:0000256" key="1">
    <source>
        <dbReference type="SAM" id="Phobius"/>
    </source>
</evidence>
<feature type="transmembrane region" description="Helical" evidence="1">
    <location>
        <begin position="442"/>
        <end position="462"/>
    </location>
</feature>
<name>A0ABT6Y9Q0_9BACT</name>
<keyword evidence="2" id="KW-0808">Transferase</keyword>
<gene>
    <name evidence="2" type="ORF">QM524_13720</name>
</gene>
<evidence type="ECO:0000313" key="3">
    <source>
        <dbReference type="Proteomes" id="UP001236507"/>
    </source>
</evidence>
<keyword evidence="1" id="KW-0812">Transmembrane</keyword>
<reference evidence="2 3" key="1">
    <citation type="submission" date="2023-05" db="EMBL/GenBank/DDBJ databases">
        <title>Novel species of genus Flectobacillus isolated from stream in China.</title>
        <authorList>
            <person name="Lu H."/>
        </authorList>
    </citation>
    <scope>NUCLEOTIDE SEQUENCE [LARGE SCALE GENOMIC DNA]</scope>
    <source>
        <strain evidence="2 3">KCTC 42575</strain>
    </source>
</reference>
<proteinExistence type="predicted"/>
<protein>
    <submittedName>
        <fullName evidence="2">Glycosyltransferase family 39 protein</fullName>
        <ecNumber evidence="2">2.4.-.-</ecNumber>
    </submittedName>
</protein>
<dbReference type="Proteomes" id="UP001236507">
    <property type="component" value="Unassembled WGS sequence"/>
</dbReference>
<comment type="caution">
    <text evidence="2">The sequence shown here is derived from an EMBL/GenBank/DDBJ whole genome shotgun (WGS) entry which is preliminary data.</text>
</comment>
<feature type="transmembrane region" description="Helical" evidence="1">
    <location>
        <begin position="417"/>
        <end position="435"/>
    </location>
</feature>
<feature type="transmembrane region" description="Helical" evidence="1">
    <location>
        <begin position="184"/>
        <end position="207"/>
    </location>
</feature>
<keyword evidence="2" id="KW-0328">Glycosyltransferase</keyword>
<sequence length="718" mass="82621">MIYFFFLTSSIFLIFSIVLNKSTQITPTLTSIIEAWLKSLLIATLGVFASTEILSAFGILSEASIRYCWTGIFGGLLIYCISKRTYVSLNPSPIKEKFKQLPKSYKILVGAVIGVYLLPLLSLVLLAAPNNIDSINYHLTRIISWLQFQNLYHYPTLHIQQLYHNILGEYWQLHFLSVSPSDSLVNFIQFTAMCSSALTVGLIVRHLGYKHKVQILSSILLVSLPVGIFESTSTQIDYLACFYFLVFVYFGLLYIQKLQLKDATFMMLALVFGCFTKYTIFFFALPFCIWFGVRIIMSQSLIKSGLVLGMIITGYCIVFTPFFIRNYQLFEHPVHPPVSHVLHAENLATEKHSIKFTLGNTIKNFSLHLGLPNEQHNTAVSNLVSKFHQLLGVNVNDAQLSADKFQVRFVVTEDTVSNLYLLILIIGSLISYVWIKPSRNEVILFACMISGFLLFCSSLKFQLWSTRTHMPFFALGCVIISVAIDKISSKLLYNLTWIGLITSFPFLLLNPNKSLVSVRSVVKYVLAYPPNFLCLEEKQIPIYRKKIEDIYDFNNPIPCYKLQKQLSYWERMKLVSKLDKLGYYDGEKQSVFDLSHHEQYFKVTGEQSYRDFMAIYPHISKQEQSIAYKSGLGYYHYWATYKTLAKKSIDFHYIGYSKAFQKLENEKKAFEYTSILTNDMNWIRKNIPQDSIAYVISRPTICLVKLKKPSTNKYVSFY</sequence>
<feature type="transmembrane region" description="Helical" evidence="1">
    <location>
        <begin position="267"/>
        <end position="293"/>
    </location>
</feature>
<feature type="transmembrane region" description="Helical" evidence="1">
    <location>
        <begin position="236"/>
        <end position="255"/>
    </location>
</feature>
<evidence type="ECO:0000313" key="2">
    <source>
        <dbReference type="EMBL" id="MDI9860271.1"/>
    </source>
</evidence>
<dbReference type="EMBL" id="JASHIF010000010">
    <property type="protein sequence ID" value="MDI9860271.1"/>
    <property type="molecule type" value="Genomic_DNA"/>
</dbReference>
<organism evidence="2 3">
    <name type="scientific">Flectobacillus roseus</name>
    <dbReference type="NCBI Taxonomy" id="502259"/>
    <lineage>
        <taxon>Bacteria</taxon>
        <taxon>Pseudomonadati</taxon>
        <taxon>Bacteroidota</taxon>
        <taxon>Cytophagia</taxon>
        <taxon>Cytophagales</taxon>
        <taxon>Flectobacillaceae</taxon>
        <taxon>Flectobacillus</taxon>
    </lineage>
</organism>
<feature type="transmembrane region" description="Helical" evidence="1">
    <location>
        <begin position="468"/>
        <end position="484"/>
    </location>
</feature>
<dbReference type="EC" id="2.4.-.-" evidence="2"/>
<keyword evidence="1" id="KW-0472">Membrane</keyword>
<accession>A0ABT6Y9Q0</accession>